<keyword evidence="1" id="KW-0732">Signal</keyword>
<name>A0A6P2CYA9_9BACT</name>
<accession>A0A6P2CYA9</accession>
<evidence type="ECO:0000313" key="5">
    <source>
        <dbReference type="EMBL" id="VTR92112.1"/>
    </source>
</evidence>
<dbReference type="InterPro" id="IPR036909">
    <property type="entry name" value="Cyt_c-like_dom_sf"/>
</dbReference>
<dbReference type="Pfam" id="PF07635">
    <property type="entry name" value="PSCyt1"/>
    <property type="match status" value="1"/>
</dbReference>
<evidence type="ECO:0000259" key="3">
    <source>
        <dbReference type="Pfam" id="PF07587"/>
    </source>
</evidence>
<organism evidence="5 6">
    <name type="scientific">Gemmata massiliana</name>
    <dbReference type="NCBI Taxonomy" id="1210884"/>
    <lineage>
        <taxon>Bacteria</taxon>
        <taxon>Pseudomonadati</taxon>
        <taxon>Planctomycetota</taxon>
        <taxon>Planctomycetia</taxon>
        <taxon>Gemmatales</taxon>
        <taxon>Gemmataceae</taxon>
        <taxon>Gemmata</taxon>
    </lineage>
</organism>
<keyword evidence="6" id="KW-1185">Reference proteome</keyword>
<feature type="chain" id="PRO_5026682202" description="Cytochrome c domain-containing protein" evidence="1">
    <location>
        <begin position="22"/>
        <end position="860"/>
    </location>
</feature>
<dbReference type="GO" id="GO:0020037">
    <property type="term" value="F:heme binding"/>
    <property type="evidence" value="ECO:0007669"/>
    <property type="project" value="InterPro"/>
</dbReference>
<dbReference type="InterPro" id="IPR022655">
    <property type="entry name" value="DUF1553"/>
</dbReference>
<evidence type="ECO:0000259" key="2">
    <source>
        <dbReference type="Pfam" id="PF07583"/>
    </source>
</evidence>
<reference evidence="5 6" key="1">
    <citation type="submission" date="2019-05" db="EMBL/GenBank/DDBJ databases">
        <authorList>
            <consortium name="Science for Life Laboratories"/>
        </authorList>
    </citation>
    <scope>NUCLEOTIDE SEQUENCE [LARGE SCALE GENOMIC DNA]</scope>
    <source>
        <strain evidence="5">Soil9</strain>
    </source>
</reference>
<protein>
    <recommendedName>
        <fullName evidence="7">Cytochrome c domain-containing protein</fullName>
    </recommendedName>
</protein>
<dbReference type="Pfam" id="PF07583">
    <property type="entry name" value="PSCyt2"/>
    <property type="match status" value="1"/>
</dbReference>
<dbReference type="InterPro" id="IPR011444">
    <property type="entry name" value="DUF1549"/>
</dbReference>
<feature type="domain" description="Cytochrome C Planctomycete-type" evidence="4">
    <location>
        <begin position="39"/>
        <end position="92"/>
    </location>
</feature>
<dbReference type="RefSeq" id="WP_162667021.1">
    <property type="nucleotide sequence ID" value="NZ_LR593886.1"/>
</dbReference>
<dbReference type="InterPro" id="IPR011429">
    <property type="entry name" value="Cyt_c_Planctomycete-type"/>
</dbReference>
<dbReference type="Pfam" id="PF07587">
    <property type="entry name" value="PSD1"/>
    <property type="match status" value="1"/>
</dbReference>
<evidence type="ECO:0000256" key="1">
    <source>
        <dbReference type="SAM" id="SignalP"/>
    </source>
</evidence>
<dbReference type="AlphaFoldDB" id="A0A6P2CYA9"/>
<dbReference type="Proteomes" id="UP000464178">
    <property type="component" value="Chromosome"/>
</dbReference>
<proteinExistence type="predicted"/>
<dbReference type="KEGG" id="gms:SOIL9_56020"/>
<feature type="domain" description="DUF1553" evidence="3">
    <location>
        <begin position="560"/>
        <end position="823"/>
    </location>
</feature>
<dbReference type="PANTHER" id="PTHR35889:SF3">
    <property type="entry name" value="F-BOX DOMAIN-CONTAINING PROTEIN"/>
    <property type="match status" value="1"/>
</dbReference>
<gene>
    <name evidence="5" type="ORF">SOIL9_56020</name>
</gene>
<evidence type="ECO:0000259" key="4">
    <source>
        <dbReference type="Pfam" id="PF07635"/>
    </source>
</evidence>
<dbReference type="EMBL" id="LR593886">
    <property type="protein sequence ID" value="VTR92112.1"/>
    <property type="molecule type" value="Genomic_DNA"/>
</dbReference>
<evidence type="ECO:0008006" key="7">
    <source>
        <dbReference type="Google" id="ProtNLM"/>
    </source>
</evidence>
<dbReference type="GO" id="GO:0009055">
    <property type="term" value="F:electron transfer activity"/>
    <property type="evidence" value="ECO:0007669"/>
    <property type="project" value="InterPro"/>
</dbReference>
<dbReference type="SUPFAM" id="SSF46626">
    <property type="entry name" value="Cytochrome c"/>
    <property type="match status" value="1"/>
</dbReference>
<sequence>MYYCSLPTIVVALWVSAPARAAEPITFEQHVRPILKAYCLDCHGAEEKVSGKLDLRLKRFAVAGGKNGPAVVPKEPDKSLLIERMKSGDMPPVGKKVPADQIAIIEKWIAAGAPALRDEPTTLPPGLGITAEERAYWFYQPLKRPAPPAFAPTDRVRTPIDAFVLAKLRERGLSFNPDADRATLIRRAAFDLTGLPPTQKEIDEFVADSAPAAYEKQLDRLLASSAYGERWGRHWLDAAGFADSDGDGSTDTVRPFAWRYRDYVIRALNADTPLDRFVIEQLAGDELVPRPWTNLKPEQIELLAATGFLRTAPDGTASGGTPADTEQVVTDTLKIVTSSLLGSSVACAQCHDHRYDPIPQADYYQLRAVFEPALDPVKWRRPGERVVSLYTDADRAKAAAVEAEAAKMQSDFNQKQSAAVRAAFEKELEKFPADERPKLKGAFDAPADKRTDEQKKLVASNPKLNITPGVLYQYDTKSDNELKAMQSKIQAKRAERPVEPFVAVMAEVPGRVPATKLFYRGDARQPKGPDLAPADLTIAGQDSKRFEITPPSVGGVTTGRRLAWAKHLTDGTHPLFGRVMANRVWLNHFGRGIVDTPGEFGKLGQLPTHPELLDWLATELPRQNWSLKKFHKLVMTSTVYRQSSVREPAKDAMDRANALYGRFPVRRLEAEAVRDRMLVAAGRLDRTPFGPAVAAVEDGAGQVGTPDDKPRRSIYLQARRSKPVAFLTAFDAPAGELQCERRNATTTAPQSLMLLNSTFVRKQAEHVATAVKADTSRARSGFPISVVAALKADVPVERLVEKAWYRAYLRGPTADELKLGSAFLKTQTAALQGKAKDPRFAALTNLCQQLLASNEFLYVD</sequence>
<evidence type="ECO:0000313" key="6">
    <source>
        <dbReference type="Proteomes" id="UP000464178"/>
    </source>
</evidence>
<feature type="domain" description="DUF1549" evidence="2">
    <location>
        <begin position="159"/>
        <end position="372"/>
    </location>
</feature>
<dbReference type="PANTHER" id="PTHR35889">
    <property type="entry name" value="CYCLOINULO-OLIGOSACCHARIDE FRUCTANOTRANSFERASE-RELATED"/>
    <property type="match status" value="1"/>
</dbReference>
<feature type="signal peptide" evidence="1">
    <location>
        <begin position="1"/>
        <end position="21"/>
    </location>
</feature>